<name>A0AAU9XN52_9CNID</name>
<dbReference type="PANTHER" id="PTHR46474">
    <property type="entry name" value="TWO PORE CALCIUM CHANNEL PROTEIN 1"/>
    <property type="match status" value="1"/>
</dbReference>
<dbReference type="PANTHER" id="PTHR46474:SF1">
    <property type="entry name" value="TWO PORE CHANNEL PROTEIN 1"/>
    <property type="match status" value="1"/>
</dbReference>
<dbReference type="AlphaFoldDB" id="A0AAU9XN52"/>
<dbReference type="Proteomes" id="UP001159428">
    <property type="component" value="Unassembled WGS sequence"/>
</dbReference>
<gene>
    <name evidence="2" type="ORF">PMEA_00025256</name>
</gene>
<dbReference type="GO" id="GO:0022832">
    <property type="term" value="F:voltage-gated channel activity"/>
    <property type="evidence" value="ECO:0007669"/>
    <property type="project" value="InterPro"/>
</dbReference>
<evidence type="ECO:0000256" key="1">
    <source>
        <dbReference type="SAM" id="Phobius"/>
    </source>
</evidence>
<keyword evidence="1" id="KW-0472">Membrane</keyword>
<comment type="caution">
    <text evidence="2">The sequence shown here is derived from an EMBL/GenBank/DDBJ whole genome shotgun (WGS) entry which is preliminary data.</text>
</comment>
<evidence type="ECO:0000313" key="3">
    <source>
        <dbReference type="Proteomes" id="UP001159428"/>
    </source>
</evidence>
<evidence type="ECO:0000313" key="2">
    <source>
        <dbReference type="EMBL" id="CAH3151562.1"/>
    </source>
</evidence>
<keyword evidence="1" id="KW-1133">Transmembrane helix</keyword>
<reference evidence="2 3" key="1">
    <citation type="submission" date="2022-05" db="EMBL/GenBank/DDBJ databases">
        <authorList>
            <consortium name="Genoscope - CEA"/>
            <person name="William W."/>
        </authorList>
    </citation>
    <scope>NUCLEOTIDE SEQUENCE [LARGE SCALE GENOMIC DNA]</scope>
</reference>
<keyword evidence="3" id="KW-1185">Reference proteome</keyword>
<dbReference type="GO" id="GO:0010008">
    <property type="term" value="C:endosome membrane"/>
    <property type="evidence" value="ECO:0007669"/>
    <property type="project" value="TreeGrafter"/>
</dbReference>
<dbReference type="GO" id="GO:0005765">
    <property type="term" value="C:lysosomal membrane"/>
    <property type="evidence" value="ECO:0007669"/>
    <property type="project" value="InterPro"/>
</dbReference>
<protein>
    <submittedName>
        <fullName evidence="2">Uncharacterized protein</fullName>
    </submittedName>
</protein>
<feature type="transmembrane region" description="Helical" evidence="1">
    <location>
        <begin position="12"/>
        <end position="35"/>
    </location>
</feature>
<organism evidence="2 3">
    <name type="scientific">Pocillopora meandrina</name>
    <dbReference type="NCBI Taxonomy" id="46732"/>
    <lineage>
        <taxon>Eukaryota</taxon>
        <taxon>Metazoa</taxon>
        <taxon>Cnidaria</taxon>
        <taxon>Anthozoa</taxon>
        <taxon>Hexacorallia</taxon>
        <taxon>Scleractinia</taxon>
        <taxon>Astrocoeniina</taxon>
        <taxon>Pocilloporidae</taxon>
        <taxon>Pocillopora</taxon>
    </lineage>
</organism>
<accession>A0AAU9XN52</accession>
<proteinExistence type="predicted"/>
<keyword evidence="1" id="KW-0812">Transmembrane</keyword>
<sequence length="147" mass="17624">MEGIVYLTSDWARVFFMLFYIVTKVIMTTVVAFILEAVRFRIKYGQEHPTDEEEDMKIRMKIIVTYEELLALGESYVEDLQPDQPVRYEGKRPKTKMDLRVRMYKDEVQQWIQEPSAYAHRRKDTRPCLLSTLLHRQSPRTRHLIVL</sequence>
<dbReference type="InterPro" id="IPR028801">
    <property type="entry name" value="TPC1_animal"/>
</dbReference>
<dbReference type="EMBL" id="CALNXJ010000049">
    <property type="protein sequence ID" value="CAH3151562.1"/>
    <property type="molecule type" value="Genomic_DNA"/>
</dbReference>